<feature type="coiled-coil region" evidence="9">
    <location>
        <begin position="147"/>
        <end position="202"/>
    </location>
</feature>
<proteinExistence type="predicted"/>
<dbReference type="GO" id="GO:0005829">
    <property type="term" value="C:cytosol"/>
    <property type="evidence" value="ECO:0007669"/>
    <property type="project" value="TreeGrafter"/>
</dbReference>
<evidence type="ECO:0000256" key="2">
    <source>
        <dbReference type="ARBA" id="ARBA00022598"/>
    </source>
</evidence>
<evidence type="ECO:0000259" key="10">
    <source>
        <dbReference type="Pfam" id="PF08264"/>
    </source>
</evidence>
<evidence type="ECO:0000256" key="8">
    <source>
        <dbReference type="ARBA" id="ARBA00047552"/>
    </source>
</evidence>
<dbReference type="Pfam" id="PF08264">
    <property type="entry name" value="Anticodon_1"/>
    <property type="match status" value="1"/>
</dbReference>
<dbReference type="PANTHER" id="PTHR11946:SF93">
    <property type="entry name" value="VALINE--TRNA LIGASE, CHLOROPLASTIC_MITOCHONDRIAL 2"/>
    <property type="match status" value="1"/>
</dbReference>
<protein>
    <recommendedName>
        <fullName evidence="1">valine--tRNA ligase</fullName>
        <ecNumber evidence="1">6.1.1.9</ecNumber>
    </recommendedName>
    <alternativeName>
        <fullName evidence="7">Valyl-tRNA synthetase</fullName>
    </alternativeName>
</protein>
<keyword evidence="3" id="KW-0547">Nucleotide-binding</keyword>
<dbReference type="EC" id="6.1.1.9" evidence="1"/>
<dbReference type="GO" id="GO:0006438">
    <property type="term" value="P:valyl-tRNA aminoacylation"/>
    <property type="evidence" value="ECO:0007669"/>
    <property type="project" value="InterPro"/>
</dbReference>
<dbReference type="Gene3D" id="1.10.730.10">
    <property type="entry name" value="Isoleucyl-tRNA Synthetase, Domain 1"/>
    <property type="match status" value="1"/>
</dbReference>
<feature type="domain" description="Methionyl/Valyl/Leucyl/Isoleucyl-tRNA synthetase anticodon-binding" evidence="10">
    <location>
        <begin position="2"/>
        <end position="82"/>
    </location>
</feature>
<comment type="catalytic activity">
    <reaction evidence="8">
        <text>tRNA(Val) + L-valine + ATP = L-valyl-tRNA(Val) + AMP + diphosphate</text>
        <dbReference type="Rhea" id="RHEA:10704"/>
        <dbReference type="Rhea" id="RHEA-COMP:9672"/>
        <dbReference type="Rhea" id="RHEA-COMP:9708"/>
        <dbReference type="ChEBI" id="CHEBI:30616"/>
        <dbReference type="ChEBI" id="CHEBI:33019"/>
        <dbReference type="ChEBI" id="CHEBI:57762"/>
        <dbReference type="ChEBI" id="CHEBI:78442"/>
        <dbReference type="ChEBI" id="CHEBI:78537"/>
        <dbReference type="ChEBI" id="CHEBI:456215"/>
        <dbReference type="EC" id="6.1.1.9"/>
    </reaction>
</comment>
<dbReference type="SUPFAM" id="SSF47323">
    <property type="entry name" value="Anticodon-binding domain of a subclass of class I aminoacyl-tRNA synthetases"/>
    <property type="match status" value="1"/>
</dbReference>
<dbReference type="InterPro" id="IPR037118">
    <property type="entry name" value="Val-tRNA_synth_C_sf"/>
</dbReference>
<evidence type="ECO:0000256" key="9">
    <source>
        <dbReference type="SAM" id="Coils"/>
    </source>
</evidence>
<dbReference type="InterPro" id="IPR002303">
    <property type="entry name" value="Valyl-tRNA_ligase"/>
</dbReference>
<dbReference type="GO" id="GO:0004832">
    <property type="term" value="F:valine-tRNA ligase activity"/>
    <property type="evidence" value="ECO:0007669"/>
    <property type="project" value="UniProtKB-EC"/>
</dbReference>
<dbReference type="SUPFAM" id="SSF46589">
    <property type="entry name" value="tRNA-binding arm"/>
    <property type="match status" value="1"/>
</dbReference>
<dbReference type="InterPro" id="IPR010978">
    <property type="entry name" value="tRNA-bd_arm"/>
</dbReference>
<keyword evidence="9" id="KW-0175">Coiled coil</keyword>
<evidence type="ECO:0000256" key="7">
    <source>
        <dbReference type="ARBA" id="ARBA00029936"/>
    </source>
</evidence>
<accession>A0A644X3M4</accession>
<keyword evidence="2 12" id="KW-0436">Ligase</keyword>
<dbReference type="GO" id="GO:0005524">
    <property type="term" value="F:ATP binding"/>
    <property type="evidence" value="ECO:0007669"/>
    <property type="project" value="UniProtKB-KW"/>
</dbReference>
<sequence>MLIHVLKASLKLLHPFMPFITEEIYTKLSDEPTIMLADWPKQDERFHFETDCLHMMQLMELVRSIRNIRAEMKVPPAQKISARLIVPKDAEKAFEEMSGYLGKLAGVDQVAVTSEAGEIPKNDVHIVCEGVEAVIPLSSLIDPEKEKARLQKEIERVSSDIARANAKLGNEGFLAKAPQNVVDEEKAKLALAEDMLGKLSERLDSLC</sequence>
<comment type="caution">
    <text evidence="12">The sequence shown here is derived from an EMBL/GenBank/DDBJ whole genome shotgun (WGS) entry which is preliminary data.</text>
</comment>
<name>A0A644X3M4_9ZZZZ</name>
<evidence type="ECO:0000256" key="4">
    <source>
        <dbReference type="ARBA" id="ARBA00022840"/>
    </source>
</evidence>
<reference evidence="12" key="1">
    <citation type="submission" date="2019-08" db="EMBL/GenBank/DDBJ databases">
        <authorList>
            <person name="Kucharzyk K."/>
            <person name="Murdoch R.W."/>
            <person name="Higgins S."/>
            <person name="Loffler F."/>
        </authorList>
    </citation>
    <scope>NUCLEOTIDE SEQUENCE</scope>
</reference>
<dbReference type="InterPro" id="IPR019499">
    <property type="entry name" value="Val-tRNA_synth_tRNA-bd"/>
</dbReference>
<gene>
    <name evidence="12" type="primary">valS_25</name>
    <name evidence="12" type="ORF">SDC9_57079</name>
</gene>
<dbReference type="InterPro" id="IPR013155">
    <property type="entry name" value="M/V/L/I-tRNA-synth_anticd-bd"/>
</dbReference>
<dbReference type="EMBL" id="VSSQ01001736">
    <property type="protein sequence ID" value="MPM10745.1"/>
    <property type="molecule type" value="Genomic_DNA"/>
</dbReference>
<evidence type="ECO:0000256" key="6">
    <source>
        <dbReference type="ARBA" id="ARBA00023146"/>
    </source>
</evidence>
<organism evidence="12">
    <name type="scientific">bioreactor metagenome</name>
    <dbReference type="NCBI Taxonomy" id="1076179"/>
    <lineage>
        <taxon>unclassified sequences</taxon>
        <taxon>metagenomes</taxon>
        <taxon>ecological metagenomes</taxon>
    </lineage>
</organism>
<evidence type="ECO:0000256" key="1">
    <source>
        <dbReference type="ARBA" id="ARBA00013169"/>
    </source>
</evidence>
<evidence type="ECO:0000313" key="12">
    <source>
        <dbReference type="EMBL" id="MPM10745.1"/>
    </source>
</evidence>
<dbReference type="Pfam" id="PF10458">
    <property type="entry name" value="Val_tRNA-synt_C"/>
    <property type="match status" value="1"/>
</dbReference>
<dbReference type="Gene3D" id="1.10.287.380">
    <property type="entry name" value="Valyl-tRNA synthetase, C-terminal domain"/>
    <property type="match status" value="1"/>
</dbReference>
<dbReference type="AlphaFoldDB" id="A0A644X3M4"/>
<evidence type="ECO:0000256" key="5">
    <source>
        <dbReference type="ARBA" id="ARBA00022917"/>
    </source>
</evidence>
<evidence type="ECO:0000259" key="11">
    <source>
        <dbReference type="Pfam" id="PF10458"/>
    </source>
</evidence>
<evidence type="ECO:0000256" key="3">
    <source>
        <dbReference type="ARBA" id="ARBA00022741"/>
    </source>
</evidence>
<keyword evidence="4" id="KW-0067">ATP-binding</keyword>
<feature type="domain" description="Valyl-tRNA synthetase tRNA-binding arm" evidence="11">
    <location>
        <begin position="144"/>
        <end position="206"/>
    </location>
</feature>
<keyword evidence="6" id="KW-0030">Aminoacyl-tRNA synthetase</keyword>
<keyword evidence="5" id="KW-0648">Protein biosynthesis</keyword>
<dbReference type="PANTHER" id="PTHR11946">
    <property type="entry name" value="VALYL-TRNA SYNTHETASES"/>
    <property type="match status" value="1"/>
</dbReference>
<dbReference type="InterPro" id="IPR009080">
    <property type="entry name" value="tRNAsynth_Ia_anticodon-bd"/>
</dbReference>
<dbReference type="FunFam" id="1.10.287.380:FF:000001">
    <property type="entry name" value="Valine--tRNA ligase"/>
    <property type="match status" value="1"/>
</dbReference>